<dbReference type="PANTHER" id="PTHR43791:SF70">
    <property type="entry name" value="MAJOR FACILITATOR SUPERFAMILY (MFS) PROFILE DOMAIN-CONTAINING PROTEIN"/>
    <property type="match status" value="1"/>
</dbReference>
<evidence type="ECO:0000256" key="3">
    <source>
        <dbReference type="ARBA" id="ARBA00022692"/>
    </source>
</evidence>
<reference evidence="8 9" key="1">
    <citation type="submission" date="2024-01" db="EMBL/GenBank/DDBJ databases">
        <title>Comparative genomics of Cryptococcus and Kwoniella reveals pathogenesis evolution and contrasting modes of karyotype evolution via chromosome fusion or intercentromeric recombination.</title>
        <authorList>
            <person name="Coelho M.A."/>
            <person name="David-Palma M."/>
            <person name="Shea T."/>
            <person name="Bowers K."/>
            <person name="McGinley-Smith S."/>
            <person name="Mohammad A.W."/>
            <person name="Gnirke A."/>
            <person name="Yurkov A.M."/>
            <person name="Nowrousian M."/>
            <person name="Sun S."/>
            <person name="Cuomo C.A."/>
            <person name="Heitman J."/>
        </authorList>
    </citation>
    <scope>NUCLEOTIDE SEQUENCE [LARGE SCALE GENOMIC DNA]</scope>
    <source>
        <strain evidence="8">CBS 11374</strain>
    </source>
</reference>
<dbReference type="InterPro" id="IPR036259">
    <property type="entry name" value="MFS_trans_sf"/>
</dbReference>
<comment type="subcellular location">
    <subcellularLocation>
        <location evidence="1">Membrane</location>
        <topology evidence="1">Multi-pass membrane protein</topology>
    </subcellularLocation>
</comment>
<evidence type="ECO:0008006" key="10">
    <source>
        <dbReference type="Google" id="ProtNLM"/>
    </source>
</evidence>
<evidence type="ECO:0000256" key="5">
    <source>
        <dbReference type="ARBA" id="ARBA00023136"/>
    </source>
</evidence>
<gene>
    <name evidence="8" type="ORF">IL334_006111</name>
</gene>
<feature type="transmembrane region" description="Helical" evidence="7">
    <location>
        <begin position="299"/>
        <end position="326"/>
    </location>
</feature>
<keyword evidence="4 7" id="KW-1133">Transmembrane helix</keyword>
<keyword evidence="3 7" id="KW-0812">Transmembrane</keyword>
<dbReference type="RefSeq" id="XP_062793866.1">
    <property type="nucleotide sequence ID" value="XM_062937815.1"/>
</dbReference>
<evidence type="ECO:0000256" key="7">
    <source>
        <dbReference type="SAM" id="Phobius"/>
    </source>
</evidence>
<keyword evidence="2" id="KW-0813">Transport</keyword>
<evidence type="ECO:0000256" key="2">
    <source>
        <dbReference type="ARBA" id="ARBA00022448"/>
    </source>
</evidence>
<feature type="transmembrane region" description="Helical" evidence="7">
    <location>
        <begin position="108"/>
        <end position="129"/>
    </location>
</feature>
<feature type="transmembrane region" description="Helical" evidence="7">
    <location>
        <begin position="338"/>
        <end position="356"/>
    </location>
</feature>
<evidence type="ECO:0000256" key="1">
    <source>
        <dbReference type="ARBA" id="ARBA00004141"/>
    </source>
</evidence>
<dbReference type="EMBL" id="CP141888">
    <property type="protein sequence ID" value="WRT69127.1"/>
    <property type="molecule type" value="Genomic_DNA"/>
</dbReference>
<keyword evidence="5 7" id="KW-0472">Membrane</keyword>
<feature type="transmembrane region" description="Helical" evidence="7">
    <location>
        <begin position="70"/>
        <end position="88"/>
    </location>
</feature>
<sequence length="525" mass="58420">MSRNTESTQRGEKDQPISTINEVSSPHEPEDILKIENHHEIGLDLYQQSQGYEYTIEDNKSILRKIDWRILPIFCITQGLAFLDKTAINYGNLFGMKAGVNVTSSQFSWFASAFYLGYLVSAWPGNILLQKYNTGRVMGTICFFWGIICASTAACHNFAGVLINRLLLGCLEAAVTPGLGLMTPLWWKLDEIPVRHLTWYSFNGFAGIIGGLVSYGIGHATGSSIPTWGLIFITFGCFTSLWGIIILLFLPDSPASARFLNNDQKIVAIKRVAENRTGTKNTEFKWEQVREAFKDPKTYFLFFASVAAQIPNGVVTNFSSIIISGFGFNQLQTTLLDIPSSVLQIISLILSGYFAGKFKNSRAIMMFIGNATCIIAACCLTYGPKSQTWGRLVAFWFTGFASVGFSLGMVMITANVGGYTKRQTMTAVNFVGYCIGNIAGPHVVIGEEKALGYPTATKAMIAGYSAKTAFHLGLGFYMWYWNRRWDREALERGEDIDDVDRAKKAELIGMTDATEWNNPYFRYCL</sequence>
<feature type="transmembrane region" description="Helical" evidence="7">
    <location>
        <begin position="166"/>
        <end position="187"/>
    </location>
</feature>
<feature type="transmembrane region" description="Helical" evidence="7">
    <location>
        <begin position="229"/>
        <end position="250"/>
    </location>
</feature>
<feature type="transmembrane region" description="Helical" evidence="7">
    <location>
        <begin position="363"/>
        <end position="383"/>
    </location>
</feature>
<dbReference type="Proteomes" id="UP001329825">
    <property type="component" value="Chromosome 8"/>
</dbReference>
<dbReference type="InterPro" id="IPR011701">
    <property type="entry name" value="MFS"/>
</dbReference>
<dbReference type="PANTHER" id="PTHR43791">
    <property type="entry name" value="PERMEASE-RELATED"/>
    <property type="match status" value="1"/>
</dbReference>
<keyword evidence="9" id="KW-1185">Reference proteome</keyword>
<feature type="transmembrane region" description="Helical" evidence="7">
    <location>
        <begin position="141"/>
        <end position="160"/>
    </location>
</feature>
<evidence type="ECO:0000256" key="6">
    <source>
        <dbReference type="SAM" id="MobiDB-lite"/>
    </source>
</evidence>
<evidence type="ECO:0000256" key="4">
    <source>
        <dbReference type="ARBA" id="ARBA00022989"/>
    </source>
</evidence>
<evidence type="ECO:0000313" key="9">
    <source>
        <dbReference type="Proteomes" id="UP001329825"/>
    </source>
</evidence>
<accession>A0ABZ1D508</accession>
<organism evidence="8 9">
    <name type="scientific">Kwoniella shivajii</name>
    <dbReference type="NCBI Taxonomy" id="564305"/>
    <lineage>
        <taxon>Eukaryota</taxon>
        <taxon>Fungi</taxon>
        <taxon>Dikarya</taxon>
        <taxon>Basidiomycota</taxon>
        <taxon>Agaricomycotina</taxon>
        <taxon>Tremellomycetes</taxon>
        <taxon>Tremellales</taxon>
        <taxon>Cryptococcaceae</taxon>
        <taxon>Kwoniella</taxon>
    </lineage>
</organism>
<dbReference type="SUPFAM" id="SSF103473">
    <property type="entry name" value="MFS general substrate transporter"/>
    <property type="match status" value="1"/>
</dbReference>
<proteinExistence type="predicted"/>
<feature type="transmembrane region" description="Helical" evidence="7">
    <location>
        <begin position="395"/>
        <end position="416"/>
    </location>
</feature>
<dbReference type="Gene3D" id="1.20.1250.20">
    <property type="entry name" value="MFS general substrate transporter like domains"/>
    <property type="match status" value="2"/>
</dbReference>
<dbReference type="Pfam" id="PF07690">
    <property type="entry name" value="MFS_1"/>
    <property type="match status" value="1"/>
</dbReference>
<feature type="transmembrane region" description="Helical" evidence="7">
    <location>
        <begin position="199"/>
        <end position="217"/>
    </location>
</feature>
<feature type="region of interest" description="Disordered" evidence="6">
    <location>
        <begin position="1"/>
        <end position="26"/>
    </location>
</feature>
<evidence type="ECO:0000313" key="8">
    <source>
        <dbReference type="EMBL" id="WRT69127.1"/>
    </source>
</evidence>
<name>A0ABZ1D508_9TREE</name>
<dbReference type="GeneID" id="87958241"/>
<protein>
    <recommendedName>
        <fullName evidence="10">Major facilitator superfamily (MFS) profile domain-containing protein</fullName>
    </recommendedName>
</protein>